<dbReference type="PANTHER" id="PTHR46825:SF11">
    <property type="entry name" value="PENICILLIN-BINDING PROTEIN 4"/>
    <property type="match status" value="1"/>
</dbReference>
<evidence type="ECO:0000256" key="2">
    <source>
        <dbReference type="ARBA" id="ARBA00023136"/>
    </source>
</evidence>
<gene>
    <name evidence="5" type="ORF">DPF_1341</name>
</gene>
<comment type="caution">
    <text evidence="5">The sequence shown here is derived from an EMBL/GenBank/DDBJ whole genome shotgun (WGS) entry which is preliminary data.</text>
</comment>
<dbReference type="InterPro" id="IPR050491">
    <property type="entry name" value="AmpC-like"/>
</dbReference>
<dbReference type="InterPro" id="IPR005546">
    <property type="entry name" value="Autotransporte_beta"/>
</dbReference>
<evidence type="ECO:0008006" key="7">
    <source>
        <dbReference type="Google" id="ProtNLM"/>
    </source>
</evidence>
<dbReference type="SUPFAM" id="SSF103515">
    <property type="entry name" value="Autotransporter"/>
    <property type="match status" value="1"/>
</dbReference>
<keyword evidence="2" id="KW-0472">Membrane</keyword>
<reference evidence="6" key="1">
    <citation type="submission" date="2016-06" db="EMBL/GenBank/DDBJ databases">
        <title>Draft genome sequence of Desulfoplanes formicivorans strain Pf12B.</title>
        <authorList>
            <person name="Watanabe M."/>
            <person name="Kojima H."/>
            <person name="Fukui M."/>
        </authorList>
    </citation>
    <scope>NUCLEOTIDE SEQUENCE [LARGE SCALE GENOMIC DNA]</scope>
    <source>
        <strain evidence="6">Pf12B</strain>
    </source>
</reference>
<evidence type="ECO:0000256" key="1">
    <source>
        <dbReference type="ARBA" id="ARBA00004370"/>
    </source>
</evidence>
<name>A0A194AEX9_9BACT</name>
<sequence>MTSRDINMYKNLIINLGMLFLLVIPCVCHGDSTYAATAQAEDLLLLIQNNHFTSTGISSNVGLNLGNNDPPTISGMGVDQDGTFRIGSQSKMFVGSAILLMVDKGYFSLTDTLGDLQKKYDVDLGVSELPDGAESITVEQLLNMSSQVPNYMGSTRSGSTSTLWDEWIAADYGSLSPEVTHTELAALGLSNYPEVASSPWEGTYSNTNAVILSLIGEAAYAAKTNTNATIADILNELVFTPAEMNATYLAMDSNATDIIGSEAGKEITEMDPTIPWASGAVVSTVEDQLKWIQILQTNTLSNGTSFLPEELFAARTDLANSTLISMGGIPLWYGYNVFTLDFTGSGVPLSLIGHGGSIAGYSSFSAWYQQLNLGLVVNVPSLTTIDKNGVYTITPCEILLMDLIRGMERLYRSDGSLNANLSGVSAGTYGGYTSFDSIITNATNSTSFLVEASGRTTSYLDLTLIDVIGNPIVTTIDPTLTYYTNSTGTAAVVLTSGVNGTVADNARAEAYGPETSVFSIQSGASLDLYGEVGAYGDAASAIVVQNQASLNTAEDSLAYMQGGNGSAISVESGADTVTIGGTAAVLGPSAALRVDNSTVTVTDTGKLAAVTTSRSMNATFHTVSEDTHAVYGAVLENNAVLDLYGTTQATAVYAWDGETITQGEYISDASDMPGVLAVGVSMQNSTANIYGLVSSTGYGVEMRDGSSNTLNINGGAVAGTLYSIKGGSGDDTVLLSNGGLLDGNIDLGGGNNSLTVSDGYLILDLDEGAGIANADTLEFSSTIWIDPGLSGVLGDANYTLASGVTTYAGSAVILNDMNPITFSLSHDGTDVRLYSSRDWTYYADNISNNDLGSTLDTMAAAAVQNTLSPTGTSLIAALDRSDTPAGAAAQLQPHTTNGLALALVRQTPDVHRALQHQYHIPTREERGWFAFGRLHGHFGHQNGNGEAADGYDIYGNGMALGGGRNFSPHLQFGLFLDYGTETQDFSSTGDMDDTILRMGPFMRWSSGTTTWSTAISVATHDVSSTRNVPWLNESNDADFNMRDAMVSTSLAHSFHVGNLELEPLVEGVFMILDSDSYKEDGGISALSVDSQQSKYLASTAGLQLSRTFHLGTATLTPRLGMAWWHQWLNRPDINAAFRSDPAYSFSTTGAKTDQDLLRLNADLDLEINSGLHFKVKYSRYNGASMYDNNVLALSFDFAF</sequence>
<dbReference type="EMBL" id="BDFE01000015">
    <property type="protein sequence ID" value="GAU08627.1"/>
    <property type="molecule type" value="Genomic_DNA"/>
</dbReference>
<feature type="domain" description="FHA" evidence="3">
    <location>
        <begin position="454"/>
        <end position="508"/>
    </location>
</feature>
<dbReference type="Gene3D" id="2.40.128.130">
    <property type="entry name" value="Autotransporter beta-domain"/>
    <property type="match status" value="1"/>
</dbReference>
<feature type="domain" description="Autotransporter" evidence="4">
    <location>
        <begin position="923"/>
        <end position="1199"/>
    </location>
</feature>
<protein>
    <recommendedName>
        <fullName evidence="7">Autotransporter domain-containing protein</fullName>
    </recommendedName>
</protein>
<evidence type="ECO:0000313" key="6">
    <source>
        <dbReference type="Proteomes" id="UP000095200"/>
    </source>
</evidence>
<comment type="subcellular location">
    <subcellularLocation>
        <location evidence="1">Membrane</location>
    </subcellularLocation>
</comment>
<evidence type="ECO:0000259" key="3">
    <source>
        <dbReference type="PROSITE" id="PS50006"/>
    </source>
</evidence>
<keyword evidence="6" id="KW-1185">Reference proteome</keyword>
<dbReference type="SMART" id="SM00869">
    <property type="entry name" value="Autotransporter"/>
    <property type="match status" value="1"/>
</dbReference>
<dbReference type="AlphaFoldDB" id="A0A194AEX9"/>
<dbReference type="InterPro" id="IPR012338">
    <property type="entry name" value="Beta-lactam/transpept-like"/>
</dbReference>
<dbReference type="SUPFAM" id="SSF56601">
    <property type="entry name" value="beta-lactamase/transpeptidase-like"/>
    <property type="match status" value="1"/>
</dbReference>
<dbReference type="PANTHER" id="PTHR46825">
    <property type="entry name" value="D-ALANYL-D-ALANINE-CARBOXYPEPTIDASE/ENDOPEPTIDASE AMPH"/>
    <property type="match status" value="1"/>
</dbReference>
<evidence type="ECO:0000313" key="5">
    <source>
        <dbReference type="EMBL" id="GAU08627.1"/>
    </source>
</evidence>
<dbReference type="InterPro" id="IPR036709">
    <property type="entry name" value="Autotransporte_beta_dom_sf"/>
</dbReference>
<proteinExistence type="predicted"/>
<dbReference type="InterPro" id="IPR000253">
    <property type="entry name" value="FHA_dom"/>
</dbReference>
<accession>A0A194AEX9</accession>
<organism evidence="5 6">
    <name type="scientific">Desulfoplanes formicivorans</name>
    <dbReference type="NCBI Taxonomy" id="1592317"/>
    <lineage>
        <taxon>Bacteria</taxon>
        <taxon>Pseudomonadati</taxon>
        <taxon>Thermodesulfobacteriota</taxon>
        <taxon>Desulfovibrionia</taxon>
        <taxon>Desulfovibrionales</taxon>
        <taxon>Desulfoplanaceae</taxon>
        <taxon>Desulfoplanes</taxon>
    </lineage>
</organism>
<dbReference type="GO" id="GO:0016020">
    <property type="term" value="C:membrane"/>
    <property type="evidence" value="ECO:0007669"/>
    <property type="project" value="UniProtKB-SubCell"/>
</dbReference>
<evidence type="ECO:0000259" key="4">
    <source>
        <dbReference type="PROSITE" id="PS51208"/>
    </source>
</evidence>
<dbReference type="Proteomes" id="UP000095200">
    <property type="component" value="Unassembled WGS sequence"/>
</dbReference>
<dbReference type="STRING" id="1592317.DPF_1341"/>
<dbReference type="PROSITE" id="PS51208">
    <property type="entry name" value="AUTOTRANSPORTER"/>
    <property type="match status" value="1"/>
</dbReference>
<dbReference type="Pfam" id="PF03797">
    <property type="entry name" value="Autotransporter"/>
    <property type="match status" value="1"/>
</dbReference>
<dbReference type="PROSITE" id="PS50006">
    <property type="entry name" value="FHA_DOMAIN"/>
    <property type="match status" value="1"/>
</dbReference>
<dbReference type="Pfam" id="PF00144">
    <property type="entry name" value="Beta-lactamase"/>
    <property type="match status" value="1"/>
</dbReference>
<dbReference type="Gene3D" id="3.40.710.10">
    <property type="entry name" value="DD-peptidase/beta-lactamase superfamily"/>
    <property type="match status" value="1"/>
</dbReference>
<dbReference type="InterPro" id="IPR001466">
    <property type="entry name" value="Beta-lactam-related"/>
</dbReference>